<feature type="region of interest" description="Disordered" evidence="1">
    <location>
        <begin position="1"/>
        <end position="58"/>
    </location>
</feature>
<feature type="region of interest" description="Disordered" evidence="1">
    <location>
        <begin position="135"/>
        <end position="155"/>
    </location>
</feature>
<reference evidence="2 3" key="1">
    <citation type="submission" date="2020-01" db="EMBL/GenBank/DDBJ databases">
        <title>Identification and distribution of gene clusters putatively required for synthesis of sphingolipid metabolism inhibitors in phylogenetically diverse species of the filamentous fungus Fusarium.</title>
        <authorList>
            <person name="Kim H.-S."/>
            <person name="Busman M."/>
            <person name="Brown D.W."/>
            <person name="Divon H."/>
            <person name="Uhlig S."/>
            <person name="Proctor R.H."/>
        </authorList>
    </citation>
    <scope>NUCLEOTIDE SEQUENCE [LARGE SCALE GENOMIC DNA]</scope>
    <source>
        <strain evidence="2 3">NRRL 20459</strain>
    </source>
</reference>
<protein>
    <submittedName>
        <fullName evidence="2">Uncharacterized protein</fullName>
    </submittedName>
</protein>
<evidence type="ECO:0000256" key="1">
    <source>
        <dbReference type="SAM" id="MobiDB-lite"/>
    </source>
</evidence>
<dbReference type="Proteomes" id="UP000554235">
    <property type="component" value="Unassembled WGS sequence"/>
</dbReference>
<evidence type="ECO:0000313" key="2">
    <source>
        <dbReference type="EMBL" id="KAF4469936.1"/>
    </source>
</evidence>
<feature type="compositionally biased region" description="Polar residues" evidence="1">
    <location>
        <begin position="7"/>
        <end position="18"/>
    </location>
</feature>
<dbReference type="AlphaFoldDB" id="A0A8H4PHD5"/>
<comment type="caution">
    <text evidence="2">The sequence shown here is derived from an EMBL/GenBank/DDBJ whole genome shotgun (WGS) entry which is preliminary data.</text>
</comment>
<name>A0A8H4PHD5_9HYPO</name>
<sequence length="209" mass="24176">MDRRSDYNQQQRSGSSRYWSDEAVRGSWDSNYQRTSATSSPRDQASNSWRRSPNAHDRNQTMVNQWLGQQYNQEPTHTMDAVSDLTTPTTSPAISDSATFPSRTAESYHTHAVSHDFLAPPSTTRTSIPHRSYHDYQQHHHHHHASTSSRDPVPRTMDYRTVDYRQVEYPSAEQDLRGVGAFADTDSSRRRVKYKPLSNWFGLWLPPHE</sequence>
<feature type="compositionally biased region" description="Polar residues" evidence="1">
    <location>
        <begin position="28"/>
        <end position="51"/>
    </location>
</feature>
<evidence type="ECO:0000313" key="3">
    <source>
        <dbReference type="Proteomes" id="UP000554235"/>
    </source>
</evidence>
<gene>
    <name evidence="2" type="ORF">FALBO_3163</name>
</gene>
<keyword evidence="3" id="KW-1185">Reference proteome</keyword>
<dbReference type="OrthoDB" id="5101420at2759"/>
<dbReference type="EMBL" id="JAADYS010000418">
    <property type="protein sequence ID" value="KAF4469936.1"/>
    <property type="molecule type" value="Genomic_DNA"/>
</dbReference>
<accession>A0A8H4PHD5</accession>
<proteinExistence type="predicted"/>
<organism evidence="2 3">
    <name type="scientific">Fusarium albosuccineum</name>
    <dbReference type="NCBI Taxonomy" id="1237068"/>
    <lineage>
        <taxon>Eukaryota</taxon>
        <taxon>Fungi</taxon>
        <taxon>Dikarya</taxon>
        <taxon>Ascomycota</taxon>
        <taxon>Pezizomycotina</taxon>
        <taxon>Sordariomycetes</taxon>
        <taxon>Hypocreomycetidae</taxon>
        <taxon>Hypocreales</taxon>
        <taxon>Nectriaceae</taxon>
        <taxon>Fusarium</taxon>
        <taxon>Fusarium decemcellulare species complex</taxon>
    </lineage>
</organism>